<dbReference type="Gene3D" id="1.10.287.470">
    <property type="entry name" value="Helix hairpin bin"/>
    <property type="match status" value="1"/>
</dbReference>
<keyword evidence="2" id="KW-0732">Signal</keyword>
<dbReference type="Proteomes" id="UP001201701">
    <property type="component" value="Unassembled WGS sequence"/>
</dbReference>
<gene>
    <name evidence="3" type="ORF">L4923_16725</name>
</gene>
<name>A0ABS9QGW1_9HYPH</name>
<organism evidence="3 4">
    <name type="scientific">Mesorhizobium retamae</name>
    <dbReference type="NCBI Taxonomy" id="2912854"/>
    <lineage>
        <taxon>Bacteria</taxon>
        <taxon>Pseudomonadati</taxon>
        <taxon>Pseudomonadota</taxon>
        <taxon>Alphaproteobacteria</taxon>
        <taxon>Hyphomicrobiales</taxon>
        <taxon>Phyllobacteriaceae</taxon>
        <taxon>Mesorhizobium</taxon>
    </lineage>
</organism>
<dbReference type="Gene3D" id="2.40.30.170">
    <property type="match status" value="1"/>
</dbReference>
<dbReference type="EMBL" id="JAKREW010000016">
    <property type="protein sequence ID" value="MCG7506673.1"/>
    <property type="molecule type" value="Genomic_DNA"/>
</dbReference>
<evidence type="ECO:0000256" key="1">
    <source>
        <dbReference type="ARBA" id="ARBA00009477"/>
    </source>
</evidence>
<evidence type="ECO:0000313" key="4">
    <source>
        <dbReference type="Proteomes" id="UP001201701"/>
    </source>
</evidence>
<dbReference type="SUPFAM" id="SSF111369">
    <property type="entry name" value="HlyD-like secretion proteins"/>
    <property type="match status" value="1"/>
</dbReference>
<dbReference type="Gene3D" id="2.40.50.100">
    <property type="match status" value="1"/>
</dbReference>
<protein>
    <submittedName>
        <fullName evidence="3">Efflux RND transporter periplasmic adaptor subunit</fullName>
    </submittedName>
</protein>
<dbReference type="PANTHER" id="PTHR30469">
    <property type="entry name" value="MULTIDRUG RESISTANCE PROTEIN MDTA"/>
    <property type="match status" value="1"/>
</dbReference>
<proteinExistence type="inferred from homology"/>
<keyword evidence="4" id="KW-1185">Reference proteome</keyword>
<sequence length="248" mass="26942">MLASRRARALSVLAGFVFALPTLSQGEETSARGIVRSTNEAWISTDLGFRVETLPFREGQAFKRGDILATFDCGDLAAEMKSAEAQLRAEQITYENNSRLAKLNAVGKFEVALSKAKADQASAALEAYQSKFSRCTIKAPFDGRVAVMRAHAYEIPDRTQPIMQIVGVSQLEIEILLPSQWLKWLKPGVGFDLKIEETGQVLPAEIQRLSAVVDPVSQTVKVIGRFTGEPTDVLPGMSGPASFKAPDG</sequence>
<feature type="signal peptide" evidence="2">
    <location>
        <begin position="1"/>
        <end position="19"/>
    </location>
</feature>
<feature type="chain" id="PRO_5047292657" evidence="2">
    <location>
        <begin position="20"/>
        <end position="248"/>
    </location>
</feature>
<dbReference type="NCBIfam" id="TIGR01730">
    <property type="entry name" value="RND_mfp"/>
    <property type="match status" value="1"/>
</dbReference>
<evidence type="ECO:0000313" key="3">
    <source>
        <dbReference type="EMBL" id="MCG7506673.1"/>
    </source>
</evidence>
<evidence type="ECO:0000256" key="2">
    <source>
        <dbReference type="SAM" id="SignalP"/>
    </source>
</evidence>
<accession>A0ABS9QGW1</accession>
<reference evidence="3 4" key="1">
    <citation type="submission" date="2022-02" db="EMBL/GenBank/DDBJ databases">
        <title>Draft genome sequence of Mezorhizobium retamae strain IRAMC:0171 isolated from Retama raetam nodules.</title>
        <authorList>
            <person name="Bengaied R."/>
            <person name="Sbissi I."/>
            <person name="Huber K."/>
            <person name="Ghodbane F."/>
            <person name="Nouioui I."/>
            <person name="Tarhouni M."/>
            <person name="Gtari M."/>
        </authorList>
    </citation>
    <scope>NUCLEOTIDE SEQUENCE [LARGE SCALE GENOMIC DNA]</scope>
    <source>
        <strain evidence="3 4">IRAMC:0171</strain>
    </source>
</reference>
<comment type="similarity">
    <text evidence="1">Belongs to the membrane fusion protein (MFP) (TC 8.A.1) family.</text>
</comment>
<dbReference type="RefSeq" id="WP_239367090.1">
    <property type="nucleotide sequence ID" value="NZ_JAKREW010000016.1"/>
</dbReference>
<dbReference type="PANTHER" id="PTHR30469:SF20">
    <property type="entry name" value="EFFLUX RND TRANSPORTER PERIPLASMIC ADAPTOR SUBUNIT"/>
    <property type="match status" value="1"/>
</dbReference>
<comment type="caution">
    <text evidence="3">The sequence shown here is derived from an EMBL/GenBank/DDBJ whole genome shotgun (WGS) entry which is preliminary data.</text>
</comment>
<dbReference type="InterPro" id="IPR006143">
    <property type="entry name" value="RND_pump_MFP"/>
</dbReference>